<evidence type="ECO:0000256" key="8">
    <source>
        <dbReference type="ARBA" id="ARBA00023264"/>
    </source>
</evidence>
<keyword evidence="9" id="KW-0547">Nucleotide-binding</keyword>
<feature type="binding site" evidence="9">
    <location>
        <position position="271"/>
    </location>
    <ligand>
        <name>sn-glycerol 3-phosphate</name>
        <dbReference type="ChEBI" id="CHEBI:57597"/>
    </ligand>
</feature>
<evidence type="ECO:0000256" key="4">
    <source>
        <dbReference type="ARBA" id="ARBA00023002"/>
    </source>
</evidence>
<keyword evidence="5 9" id="KW-0520">NAD</keyword>
<sequence>MAPVRLCVLGAGSWGTALAALASARSDALIWARDPEQARAIGQQHVNPRHLPGIALPPALRATSDFDAALAHVLDGPGPADRLIVLGVPMSGLADVCRRIARALPARPAGAPPVHLLWTCKGISPDTHQWPHQIVDRALSGIAWLRTGVLSGPSFALEVAQGLPVALTVAGRDPGTGRAAQAAFHGTRARIYGTRDVMGVEVGGALKNVIAIACGISDGLRLGTNARAALITRGLAEIQRLGVALGGQADTFIGLTGLGDLVLTATGELSRNRQVGIAIGQGRSLDDILAGGMTAEGVRCARAAQALGRQHGLDLPITDAVCGVLFGGIAPTQAVAALLARDPRDE</sequence>
<proteinExistence type="inferred from homology"/>
<feature type="binding site" evidence="9">
    <location>
        <position position="260"/>
    </location>
    <ligand>
        <name>sn-glycerol 3-phosphate</name>
        <dbReference type="ChEBI" id="CHEBI:57597"/>
    </ligand>
</feature>
<dbReference type="AlphaFoldDB" id="A0A7W9TMP5"/>
<evidence type="ECO:0000256" key="15">
    <source>
        <dbReference type="SAM" id="SignalP"/>
    </source>
</evidence>
<feature type="binding site" evidence="12">
    <location>
        <position position="271"/>
    </location>
    <ligand>
        <name>NAD(+)</name>
        <dbReference type="ChEBI" id="CHEBI:57540"/>
    </ligand>
</feature>
<feature type="binding site" evidence="11">
    <location>
        <position position="121"/>
    </location>
    <ligand>
        <name>substrate</name>
    </ligand>
</feature>
<dbReference type="PANTHER" id="PTHR11728:SF1">
    <property type="entry name" value="GLYCEROL-3-PHOSPHATE DEHYDROGENASE [NAD(+)] 2, CHLOROPLASTIC"/>
    <property type="match status" value="1"/>
</dbReference>
<dbReference type="GO" id="GO:0005975">
    <property type="term" value="P:carbohydrate metabolic process"/>
    <property type="evidence" value="ECO:0007669"/>
    <property type="project" value="InterPro"/>
</dbReference>
<evidence type="ECO:0000256" key="3">
    <source>
        <dbReference type="ARBA" id="ARBA00022857"/>
    </source>
</evidence>
<comment type="catalytic activity">
    <reaction evidence="9 14">
        <text>sn-glycerol 3-phosphate + NADP(+) = dihydroxyacetone phosphate + NADPH + H(+)</text>
        <dbReference type="Rhea" id="RHEA:11096"/>
        <dbReference type="ChEBI" id="CHEBI:15378"/>
        <dbReference type="ChEBI" id="CHEBI:57597"/>
        <dbReference type="ChEBI" id="CHEBI:57642"/>
        <dbReference type="ChEBI" id="CHEBI:57783"/>
        <dbReference type="ChEBI" id="CHEBI:58349"/>
        <dbReference type="EC" id="1.1.1.94"/>
    </reaction>
</comment>
<protein>
    <recommendedName>
        <fullName evidence="9">Glycerol-3-phosphate dehydrogenase [NAD(P)+]</fullName>
        <ecNumber evidence="9">1.1.1.94</ecNumber>
    </recommendedName>
    <alternativeName>
        <fullName evidence="9">NAD(P)(+)-dependent glycerol-3-phosphate dehydrogenase</fullName>
    </alternativeName>
    <alternativeName>
        <fullName evidence="9">NAD(P)H-dependent dihydroxyacetone-phosphate reductase</fullName>
    </alternativeName>
</protein>
<feature type="binding site" evidence="9">
    <location>
        <position position="13"/>
    </location>
    <ligand>
        <name>NADPH</name>
        <dbReference type="ChEBI" id="CHEBI:57783"/>
    </ligand>
</feature>
<comment type="catalytic activity">
    <reaction evidence="9">
        <text>sn-glycerol 3-phosphate + NAD(+) = dihydroxyacetone phosphate + NADH + H(+)</text>
        <dbReference type="Rhea" id="RHEA:11092"/>
        <dbReference type="ChEBI" id="CHEBI:15378"/>
        <dbReference type="ChEBI" id="CHEBI:57540"/>
        <dbReference type="ChEBI" id="CHEBI:57597"/>
        <dbReference type="ChEBI" id="CHEBI:57642"/>
        <dbReference type="ChEBI" id="CHEBI:57945"/>
        <dbReference type="EC" id="1.1.1.94"/>
    </reaction>
</comment>
<dbReference type="InterPro" id="IPR006109">
    <property type="entry name" value="G3P_DH_NAD-dep_C"/>
</dbReference>
<feature type="domain" description="Glycerol-3-phosphate dehydrogenase NAD-dependent N-terminal" evidence="16">
    <location>
        <begin position="6"/>
        <end position="173"/>
    </location>
</feature>
<keyword evidence="7 9" id="KW-0594">Phospholipid biosynthesis</keyword>
<dbReference type="InterPro" id="IPR013328">
    <property type="entry name" value="6PGD_dom2"/>
</dbReference>
<feature type="binding site" evidence="9">
    <location>
        <position position="272"/>
    </location>
    <ligand>
        <name>sn-glycerol 3-phosphate</name>
        <dbReference type="ChEBI" id="CHEBI:57597"/>
    </ligand>
</feature>
<dbReference type="InterPro" id="IPR011128">
    <property type="entry name" value="G3P_DH_NAD-dep_N"/>
</dbReference>
<evidence type="ECO:0000256" key="2">
    <source>
        <dbReference type="ARBA" id="ARBA00022516"/>
    </source>
</evidence>
<feature type="domain" description="Glycerol-3-phosphate dehydrogenase NAD-dependent C-terminal" evidence="17">
    <location>
        <begin position="196"/>
        <end position="335"/>
    </location>
</feature>
<dbReference type="GO" id="GO:0051287">
    <property type="term" value="F:NAD binding"/>
    <property type="evidence" value="ECO:0007669"/>
    <property type="project" value="InterPro"/>
</dbReference>
<dbReference type="PRINTS" id="PR00077">
    <property type="entry name" value="GPDHDRGNASE"/>
</dbReference>
<evidence type="ECO:0000256" key="6">
    <source>
        <dbReference type="ARBA" id="ARBA00023098"/>
    </source>
</evidence>
<dbReference type="NCBIfam" id="NF000942">
    <property type="entry name" value="PRK00094.1-4"/>
    <property type="match status" value="1"/>
</dbReference>
<evidence type="ECO:0000256" key="5">
    <source>
        <dbReference type="ARBA" id="ARBA00023027"/>
    </source>
</evidence>
<evidence type="ECO:0000256" key="10">
    <source>
        <dbReference type="PIRSR" id="PIRSR000114-1"/>
    </source>
</evidence>
<dbReference type="InterPro" id="IPR008927">
    <property type="entry name" value="6-PGluconate_DH-like_C_sf"/>
</dbReference>
<dbReference type="RefSeq" id="WP_151025119.1">
    <property type="nucleotide sequence ID" value="NZ_JACHIB010000007.1"/>
</dbReference>
<evidence type="ECO:0000256" key="11">
    <source>
        <dbReference type="PIRSR" id="PIRSR000114-2"/>
    </source>
</evidence>
<keyword evidence="8 9" id="KW-1208">Phospholipid metabolism</keyword>
<feature type="binding site" evidence="9">
    <location>
        <position position="296"/>
    </location>
    <ligand>
        <name>NADPH</name>
        <dbReference type="ChEBI" id="CHEBI:57783"/>
    </ligand>
</feature>
<dbReference type="EC" id="1.1.1.94" evidence="9"/>
<dbReference type="Pfam" id="PF01210">
    <property type="entry name" value="NAD_Gly3P_dh_N"/>
    <property type="match status" value="1"/>
</dbReference>
<comment type="function">
    <text evidence="9">Catalyzes the reduction of the glycolytic intermediate dihydroxyacetone phosphate (DHAP) to sn-glycerol 3-phosphate (G3P), the key precursor for phospholipid synthesis.</text>
</comment>
<dbReference type="Gene3D" id="1.10.1040.10">
    <property type="entry name" value="N-(1-d-carboxylethyl)-l-norvaline Dehydrogenase, domain 2"/>
    <property type="match status" value="1"/>
</dbReference>
<feature type="binding site" evidence="11">
    <location>
        <begin position="271"/>
        <end position="272"/>
    </location>
    <ligand>
        <name>substrate</name>
    </ligand>
</feature>
<feature type="binding site" evidence="9">
    <location>
        <position position="271"/>
    </location>
    <ligand>
        <name>NADPH</name>
        <dbReference type="ChEBI" id="CHEBI:57783"/>
    </ligand>
</feature>
<feature type="active site" description="Proton acceptor" evidence="9 10">
    <location>
        <position position="207"/>
    </location>
</feature>
<dbReference type="HAMAP" id="MF_00394">
    <property type="entry name" value="NAD_Glyc3P_dehydrog"/>
    <property type="match status" value="1"/>
</dbReference>
<comment type="caution">
    <text evidence="18">The sequence shown here is derived from an EMBL/GenBank/DDBJ whole genome shotgun (WGS) entry which is preliminary data.</text>
</comment>
<feature type="binding site" evidence="9">
    <location>
        <position position="207"/>
    </location>
    <ligand>
        <name>sn-glycerol 3-phosphate</name>
        <dbReference type="ChEBI" id="CHEBI:57597"/>
    </ligand>
</feature>
<evidence type="ECO:0000256" key="14">
    <source>
        <dbReference type="RuleBase" id="RU000439"/>
    </source>
</evidence>
<keyword evidence="15" id="KW-0732">Signal</keyword>
<accession>A0A7W9TMP5</accession>
<evidence type="ECO:0000256" key="1">
    <source>
        <dbReference type="ARBA" id="ARBA00011009"/>
    </source>
</evidence>
<feature type="chain" id="PRO_5031458014" description="Glycerol-3-phosphate dehydrogenase [NAD(P)+]" evidence="15">
    <location>
        <begin position="20"/>
        <end position="346"/>
    </location>
</feature>
<dbReference type="NCBIfam" id="NF000940">
    <property type="entry name" value="PRK00094.1-2"/>
    <property type="match status" value="1"/>
</dbReference>
<name>A0A7W9TMP5_CASDE</name>
<comment type="caution">
    <text evidence="9">Lacks conserved residue(s) required for the propagation of feature annotation.</text>
</comment>
<comment type="similarity">
    <text evidence="1 9 13">Belongs to the NAD-dependent glycerol-3-phosphate dehydrogenase family.</text>
</comment>
<feature type="binding site" evidence="9">
    <location>
        <position position="33"/>
    </location>
    <ligand>
        <name>NADPH</name>
        <dbReference type="ChEBI" id="CHEBI:57783"/>
    </ligand>
</feature>
<evidence type="ECO:0000259" key="16">
    <source>
        <dbReference type="Pfam" id="PF01210"/>
    </source>
</evidence>
<dbReference type="Pfam" id="PF07479">
    <property type="entry name" value="NAD_Gly3P_dh_C"/>
    <property type="match status" value="1"/>
</dbReference>
<evidence type="ECO:0000259" key="17">
    <source>
        <dbReference type="Pfam" id="PF07479"/>
    </source>
</evidence>
<dbReference type="GO" id="GO:0006650">
    <property type="term" value="P:glycerophospholipid metabolic process"/>
    <property type="evidence" value="ECO:0007669"/>
    <property type="project" value="UniProtKB-UniRule"/>
</dbReference>
<dbReference type="Proteomes" id="UP000541136">
    <property type="component" value="Unassembled WGS sequence"/>
</dbReference>
<dbReference type="InterPro" id="IPR036291">
    <property type="entry name" value="NAD(P)-bd_dom_sf"/>
</dbReference>
<dbReference type="FunFam" id="1.10.1040.10:FF:000001">
    <property type="entry name" value="Glycerol-3-phosphate dehydrogenase [NAD(P)+]"/>
    <property type="match status" value="1"/>
</dbReference>
<dbReference type="SUPFAM" id="SSF48179">
    <property type="entry name" value="6-phosphogluconate dehydrogenase C-terminal domain-like"/>
    <property type="match status" value="1"/>
</dbReference>
<dbReference type="UniPathway" id="UPA00940"/>
<dbReference type="InterPro" id="IPR006168">
    <property type="entry name" value="G3P_DH_NAD-dep"/>
</dbReference>
<feature type="binding site" evidence="9">
    <location>
        <position position="152"/>
    </location>
    <ligand>
        <name>sn-glycerol 3-phosphate</name>
        <dbReference type="ChEBI" id="CHEBI:57597"/>
    </ligand>
</feature>
<keyword evidence="9" id="KW-0963">Cytoplasm</keyword>
<keyword evidence="4 9" id="KW-0560">Oxidoreductase</keyword>
<evidence type="ECO:0000256" key="7">
    <source>
        <dbReference type="ARBA" id="ARBA00023209"/>
    </source>
</evidence>
<evidence type="ECO:0000313" key="18">
    <source>
        <dbReference type="EMBL" id="MBB6083369.1"/>
    </source>
</evidence>
<dbReference type="Gene3D" id="3.40.50.720">
    <property type="entry name" value="NAD(P)-binding Rossmann-like Domain"/>
    <property type="match status" value="1"/>
</dbReference>
<feature type="binding site" evidence="9">
    <location>
        <position position="14"/>
    </location>
    <ligand>
        <name>NADPH</name>
        <dbReference type="ChEBI" id="CHEBI:57783"/>
    </ligand>
</feature>
<dbReference type="GO" id="GO:0008654">
    <property type="term" value="P:phospholipid biosynthetic process"/>
    <property type="evidence" value="ECO:0007669"/>
    <property type="project" value="UniProtKB-KW"/>
</dbReference>
<keyword evidence="3 9" id="KW-0521">NADP</keyword>
<feature type="binding site" evidence="9">
    <location>
        <position position="270"/>
    </location>
    <ligand>
        <name>sn-glycerol 3-phosphate</name>
        <dbReference type="ChEBI" id="CHEBI:57597"/>
    </ligand>
</feature>
<dbReference type="PIRSF" id="PIRSF000114">
    <property type="entry name" value="Glycerol-3-P_dh"/>
    <property type="match status" value="1"/>
</dbReference>
<keyword evidence="6 9" id="KW-0443">Lipid metabolism</keyword>
<feature type="binding site" evidence="9">
    <location>
        <position position="154"/>
    </location>
    <ligand>
        <name>sn-glycerol 3-phosphate</name>
        <dbReference type="ChEBI" id="CHEBI:57597"/>
    </ligand>
</feature>
<feature type="binding site" evidence="9">
    <location>
        <position position="121"/>
    </location>
    <ligand>
        <name>NADPH</name>
        <dbReference type="ChEBI" id="CHEBI:57783"/>
    </ligand>
</feature>
<dbReference type="PANTHER" id="PTHR11728">
    <property type="entry name" value="GLYCEROL-3-PHOSPHATE DEHYDROGENASE"/>
    <property type="match status" value="1"/>
</dbReference>
<feature type="binding site" evidence="12">
    <location>
        <begin position="10"/>
        <end position="15"/>
    </location>
    <ligand>
        <name>NAD(+)</name>
        <dbReference type="ChEBI" id="CHEBI:57540"/>
    </ligand>
</feature>
<reference evidence="18 19" key="1">
    <citation type="submission" date="2020-08" db="EMBL/GenBank/DDBJ databases">
        <title>Genomic Encyclopedia of Type Strains, Phase IV (KMG-IV): sequencing the most valuable type-strain genomes for metagenomic binning, comparative biology and taxonomic classification.</title>
        <authorList>
            <person name="Goeker M."/>
        </authorList>
    </citation>
    <scope>NUCLEOTIDE SEQUENCE [LARGE SCALE GENOMIC DNA]</scope>
    <source>
        <strain evidence="18 19">DSM 12141</strain>
    </source>
</reference>
<feature type="binding site" evidence="9">
    <location>
        <position position="121"/>
    </location>
    <ligand>
        <name>sn-glycerol 3-phosphate</name>
        <dbReference type="ChEBI" id="CHEBI:57597"/>
    </ligand>
</feature>
<comment type="subcellular location">
    <subcellularLocation>
        <location evidence="9">Cytoplasm</location>
    </subcellularLocation>
</comment>
<organism evidence="18 19">
    <name type="scientific">Castellaniella defragrans</name>
    <name type="common">Alcaligenes defragrans</name>
    <dbReference type="NCBI Taxonomy" id="75697"/>
    <lineage>
        <taxon>Bacteria</taxon>
        <taxon>Pseudomonadati</taxon>
        <taxon>Pseudomonadota</taxon>
        <taxon>Betaproteobacteria</taxon>
        <taxon>Burkholderiales</taxon>
        <taxon>Alcaligenaceae</taxon>
        <taxon>Castellaniella</taxon>
    </lineage>
</organism>
<gene>
    <name evidence="9" type="primary">gpsA</name>
    <name evidence="18" type="ORF">HNR28_001407</name>
</gene>
<keyword evidence="2 9" id="KW-0444">Lipid biosynthesis</keyword>
<feature type="signal peptide" evidence="15">
    <location>
        <begin position="1"/>
        <end position="19"/>
    </location>
</feature>
<evidence type="ECO:0000256" key="9">
    <source>
        <dbReference type="HAMAP-Rule" id="MF_00394"/>
    </source>
</evidence>
<dbReference type="GO" id="GO:0047952">
    <property type="term" value="F:glycerol-3-phosphate dehydrogenase [NAD(P)+] activity"/>
    <property type="evidence" value="ECO:0007669"/>
    <property type="project" value="UniProtKB-UniRule"/>
</dbReference>
<dbReference type="GO" id="GO:0046168">
    <property type="term" value="P:glycerol-3-phosphate catabolic process"/>
    <property type="evidence" value="ECO:0007669"/>
    <property type="project" value="InterPro"/>
</dbReference>
<feature type="binding site" evidence="12">
    <location>
        <position position="156"/>
    </location>
    <ligand>
        <name>NAD(+)</name>
        <dbReference type="ChEBI" id="CHEBI:57540"/>
    </ligand>
</feature>
<evidence type="ECO:0000313" key="19">
    <source>
        <dbReference type="Proteomes" id="UP000541136"/>
    </source>
</evidence>
<dbReference type="SUPFAM" id="SSF51735">
    <property type="entry name" value="NAD(P)-binding Rossmann-fold domains"/>
    <property type="match status" value="1"/>
</dbReference>
<dbReference type="EMBL" id="JACHIB010000007">
    <property type="protein sequence ID" value="MBB6083369.1"/>
    <property type="molecule type" value="Genomic_DNA"/>
</dbReference>
<dbReference type="GO" id="GO:0005829">
    <property type="term" value="C:cytosol"/>
    <property type="evidence" value="ECO:0007669"/>
    <property type="project" value="TreeGrafter"/>
</dbReference>
<dbReference type="GO" id="GO:0046167">
    <property type="term" value="P:glycerol-3-phosphate biosynthetic process"/>
    <property type="evidence" value="ECO:0007669"/>
    <property type="project" value="UniProtKB-UniRule"/>
</dbReference>
<evidence type="ECO:0000256" key="13">
    <source>
        <dbReference type="RuleBase" id="RU000437"/>
    </source>
</evidence>
<feature type="binding site" evidence="9">
    <location>
        <position position="156"/>
    </location>
    <ligand>
        <name>NADPH</name>
        <dbReference type="ChEBI" id="CHEBI:57783"/>
    </ligand>
</feature>
<dbReference type="PROSITE" id="PS00957">
    <property type="entry name" value="NAD_G3PDH"/>
    <property type="match status" value="1"/>
</dbReference>
<comment type="pathway">
    <text evidence="9">Membrane lipid metabolism; glycerophospholipid metabolism.</text>
</comment>
<evidence type="ECO:0000256" key="12">
    <source>
        <dbReference type="PIRSR" id="PIRSR000114-3"/>
    </source>
</evidence>